<dbReference type="InterPro" id="IPR016181">
    <property type="entry name" value="Acyl_CoA_acyltransferase"/>
</dbReference>
<evidence type="ECO:0000256" key="2">
    <source>
        <dbReference type="ARBA" id="ARBA00023315"/>
    </source>
</evidence>
<gene>
    <name evidence="4" type="ORF">J43TS3_22860</name>
</gene>
<dbReference type="AlphaFoldDB" id="A0A919XAU4"/>
<organism evidence="4 5">
    <name type="scientific">Ornithinibacillus bavariensis</name>
    <dbReference type="NCBI Taxonomy" id="545502"/>
    <lineage>
        <taxon>Bacteria</taxon>
        <taxon>Bacillati</taxon>
        <taxon>Bacillota</taxon>
        <taxon>Bacilli</taxon>
        <taxon>Bacillales</taxon>
        <taxon>Bacillaceae</taxon>
        <taxon>Ornithinibacillus</taxon>
    </lineage>
</organism>
<keyword evidence="5" id="KW-1185">Reference proteome</keyword>
<dbReference type="SUPFAM" id="SSF55729">
    <property type="entry name" value="Acyl-CoA N-acyltransferases (Nat)"/>
    <property type="match status" value="1"/>
</dbReference>
<name>A0A919XAU4_9BACI</name>
<evidence type="ECO:0000313" key="4">
    <source>
        <dbReference type="EMBL" id="GIO27675.1"/>
    </source>
</evidence>
<evidence type="ECO:0000313" key="5">
    <source>
        <dbReference type="Proteomes" id="UP000676917"/>
    </source>
</evidence>
<accession>A0A919XAU4</accession>
<dbReference type="PANTHER" id="PTHR43626:SF4">
    <property type="entry name" value="GCN5-RELATED N-ACETYLTRANSFERASE 2, CHLOROPLASTIC"/>
    <property type="match status" value="1"/>
</dbReference>
<dbReference type="InterPro" id="IPR045039">
    <property type="entry name" value="NSI-like"/>
</dbReference>
<feature type="domain" description="N-acetyltransferase" evidence="3">
    <location>
        <begin position="5"/>
        <end position="141"/>
    </location>
</feature>
<proteinExistence type="predicted"/>
<keyword evidence="1" id="KW-0808">Transferase</keyword>
<dbReference type="Proteomes" id="UP000676917">
    <property type="component" value="Unassembled WGS sequence"/>
</dbReference>
<keyword evidence="2" id="KW-0012">Acyltransferase</keyword>
<evidence type="ECO:0000259" key="3">
    <source>
        <dbReference type="PROSITE" id="PS51186"/>
    </source>
</evidence>
<sequence>MSVEIKTSTDRPIKAIELMRLYRDVGWWENRNEHDIEQMLKREITVGAWEDDVLVGFARSISDGKFRAYVEDVVIQTEYQKLGIGKKLILQLLKELSHIDVISLFCEADLIPFYEKNQFKFSNSQVVMHRNASLTVMGNNE</sequence>
<dbReference type="PANTHER" id="PTHR43626">
    <property type="entry name" value="ACYL-COA N-ACYLTRANSFERASE"/>
    <property type="match status" value="1"/>
</dbReference>
<dbReference type="Pfam" id="PF00583">
    <property type="entry name" value="Acetyltransf_1"/>
    <property type="match status" value="1"/>
</dbReference>
<comment type="caution">
    <text evidence="4">The sequence shown here is derived from an EMBL/GenBank/DDBJ whole genome shotgun (WGS) entry which is preliminary data.</text>
</comment>
<dbReference type="GO" id="GO:0005737">
    <property type="term" value="C:cytoplasm"/>
    <property type="evidence" value="ECO:0007669"/>
    <property type="project" value="TreeGrafter"/>
</dbReference>
<dbReference type="EMBL" id="BORP01000004">
    <property type="protein sequence ID" value="GIO27675.1"/>
    <property type="molecule type" value="Genomic_DNA"/>
</dbReference>
<evidence type="ECO:0000256" key="1">
    <source>
        <dbReference type="ARBA" id="ARBA00022679"/>
    </source>
</evidence>
<dbReference type="CDD" id="cd04301">
    <property type="entry name" value="NAT_SF"/>
    <property type="match status" value="1"/>
</dbReference>
<dbReference type="Gene3D" id="3.40.630.30">
    <property type="match status" value="1"/>
</dbReference>
<reference evidence="4" key="1">
    <citation type="submission" date="2021-03" db="EMBL/GenBank/DDBJ databases">
        <title>Antimicrobial resistance genes in bacteria isolated from Japanese honey, and their potential for conferring macrolide and lincosamide resistance in the American foulbrood pathogen Paenibacillus larvae.</title>
        <authorList>
            <person name="Okamoto M."/>
            <person name="Kumagai M."/>
            <person name="Kanamori H."/>
            <person name="Takamatsu D."/>
        </authorList>
    </citation>
    <scope>NUCLEOTIDE SEQUENCE</scope>
    <source>
        <strain evidence="4">J43TS3</strain>
    </source>
</reference>
<dbReference type="PROSITE" id="PS51186">
    <property type="entry name" value="GNAT"/>
    <property type="match status" value="1"/>
</dbReference>
<dbReference type="InterPro" id="IPR000182">
    <property type="entry name" value="GNAT_dom"/>
</dbReference>
<dbReference type="GO" id="GO:0008080">
    <property type="term" value="F:N-acetyltransferase activity"/>
    <property type="evidence" value="ECO:0007669"/>
    <property type="project" value="InterPro"/>
</dbReference>
<protein>
    <submittedName>
        <fullName evidence="4">N-acetyltransferase</fullName>
    </submittedName>
</protein>